<protein>
    <submittedName>
        <fullName evidence="5">Acetyl-CoA synthetase-like protein</fullName>
    </submittedName>
</protein>
<dbReference type="STRING" id="71717.A0A4Y7T619"/>
<dbReference type="PANTHER" id="PTHR43439:SF2">
    <property type="entry name" value="ENZYME, PUTATIVE (JCVI)-RELATED"/>
    <property type="match status" value="1"/>
</dbReference>
<dbReference type="EMBL" id="QPFP01000026">
    <property type="protein sequence ID" value="TEB29613.1"/>
    <property type="molecule type" value="Genomic_DNA"/>
</dbReference>
<gene>
    <name evidence="5" type="ORF">FA13DRAFT_618783</name>
</gene>
<evidence type="ECO:0000256" key="1">
    <source>
        <dbReference type="ARBA" id="ARBA00022450"/>
    </source>
</evidence>
<dbReference type="GO" id="GO:0031177">
    <property type="term" value="F:phosphopantetheine binding"/>
    <property type="evidence" value="ECO:0007669"/>
    <property type="project" value="InterPro"/>
</dbReference>
<dbReference type="SUPFAM" id="SSF56801">
    <property type="entry name" value="Acetyl-CoA synthetase-like"/>
    <property type="match status" value="1"/>
</dbReference>
<dbReference type="InterPro" id="IPR013120">
    <property type="entry name" value="FAR_NAD-bd"/>
</dbReference>
<dbReference type="AlphaFoldDB" id="A0A4Y7T619"/>
<name>A0A4Y7T619_COPMI</name>
<dbReference type="InterPro" id="IPR020806">
    <property type="entry name" value="PKS_PP-bd"/>
</dbReference>
<dbReference type="InterPro" id="IPR042099">
    <property type="entry name" value="ANL_N_sf"/>
</dbReference>
<sequence length="1193" mass="130110">MSAFPCPQGTRSPFSPPPLRDGNLTLPGIYEFHNQRNPNHTLFCWPTDEGTKSLSFSAANRGFNNVARLVTDSVGGPGDSPAVVAIIAVVDQVSYFALISGIIRAGHCAFPISHRNSAVAVADLLRKSNTKALLISNDKQTKDLVHAARDLLHLEEDEGHEVRLIEVPTLDAIFGGTLNDTHLLSLLDVKIIQRNSNALILHSSGSTSFPKPIFLSHGNLIEWGLQPYFGEVDVAGHVLSIHALPLFHAMGIISKCLALTTGVTLSTFKPTSPPQIPTSEIVFKSARSTSSDLLICVPTFLEEWSLDRAKVAELRQMDAIIFGGASLSQSTGDQLHQQGVKLFPIYGATELGGVTQAFLTKPPDAGWEYFKLSPHTSPELVQQEGDEDLFRLFFKASPTHHPAILDCERDGVPVYDTKDILVRHPMEKNLFKIHGRADDQITHPTGEKTNPVPIEALINRHPGVASAVVFGSGRFQVGILIEPRAQTPPNGQVEGRPPQILIESIWPHIEEANRSSPAHSRIFREMVMVSKSDKPFLYTAKGTPRRQVVIDLYEKEINALYTATSDAHTANPPTTNLGALESCTQIARGIVKQALGASGARLGDADDIFQSGCDSLQAIWIRNELTAILVRSGEDTPAIKSAAANFVYAHPTIASLATYMHGQYTRSLSSGSPKEDDAALAAMHALVSKYSESFRYHRPSAYEPLKECVLLTGSTGALGSYLLESLLLKPEISRIYAINRNHARGGISSRERQMKAFTERGIDSAFLDLNKVVFLDGDLESDRCGVDPDVWEQMKREVTSIMHTAWRVDFNVRLSSLEPLIAGTRRLVDFALSSLCSRPPRFIFASSISVLRNYPGKLAAEGPITDPKVAAGSGYSESKWVAEQVLRRAAEATSFRPVIVRIGQLSGGRNGCWNPSEWFPIIVRSGETMRCLPRSAGMVSWLPVHSAASALTEIRECSEPFLHFVHPAPIPWNDMVELLAEALSIPQVSYGEWLAKLEALASDLSLSDLNSNPALKLLPFYKSVQGLSLPEDAEAFGSPSLSSEKAAALARSLHPPVLQPLDRKDVAAWVGYWKGASVLEVPGFDVKQYTKGVLGSRIGLRPYLSQASGTTKTSGTQDSRSIGTPQSSGSARSVNDIASRTALSSVQNIDQAPPWSSKDLVLLLISTLSAWIRTAFAFPIRSFARLQSWTRNR</sequence>
<feature type="region of interest" description="Disordered" evidence="3">
    <location>
        <begin position="1106"/>
        <end position="1133"/>
    </location>
</feature>
<dbReference type="PROSITE" id="PS00455">
    <property type="entry name" value="AMP_BINDING"/>
    <property type="match status" value="1"/>
</dbReference>
<dbReference type="InterPro" id="IPR000873">
    <property type="entry name" value="AMP-dep_synth/lig_dom"/>
</dbReference>
<dbReference type="Pfam" id="PF00501">
    <property type="entry name" value="AMP-binding"/>
    <property type="match status" value="1"/>
</dbReference>
<evidence type="ECO:0000256" key="3">
    <source>
        <dbReference type="SAM" id="MobiDB-lite"/>
    </source>
</evidence>
<dbReference type="InterPro" id="IPR020845">
    <property type="entry name" value="AMP-binding_CS"/>
</dbReference>
<evidence type="ECO:0000313" key="6">
    <source>
        <dbReference type="Proteomes" id="UP000298030"/>
    </source>
</evidence>
<accession>A0A4Y7T619</accession>
<dbReference type="PANTHER" id="PTHR43439">
    <property type="entry name" value="PHENYLACETATE-COENZYME A LIGASE"/>
    <property type="match status" value="1"/>
</dbReference>
<dbReference type="PROSITE" id="PS50075">
    <property type="entry name" value="CARRIER"/>
    <property type="match status" value="1"/>
</dbReference>
<comment type="caution">
    <text evidence="5">The sequence shown here is derived from an EMBL/GenBank/DDBJ whole genome shotgun (WGS) entry which is preliminary data.</text>
</comment>
<dbReference type="Pfam" id="PF07993">
    <property type="entry name" value="NAD_binding_4"/>
    <property type="match status" value="1"/>
</dbReference>
<dbReference type="OrthoDB" id="429813at2759"/>
<evidence type="ECO:0000313" key="5">
    <source>
        <dbReference type="EMBL" id="TEB29613.1"/>
    </source>
</evidence>
<dbReference type="SUPFAM" id="SSF51735">
    <property type="entry name" value="NAD(P)-binding Rossmann-fold domains"/>
    <property type="match status" value="1"/>
</dbReference>
<keyword evidence="2" id="KW-0597">Phosphoprotein</keyword>
<dbReference type="Gene3D" id="3.40.50.720">
    <property type="entry name" value="NAD(P)-binding Rossmann-like Domain"/>
    <property type="match status" value="1"/>
</dbReference>
<dbReference type="Proteomes" id="UP000298030">
    <property type="component" value="Unassembled WGS sequence"/>
</dbReference>
<evidence type="ECO:0000259" key="4">
    <source>
        <dbReference type="PROSITE" id="PS50075"/>
    </source>
</evidence>
<evidence type="ECO:0000256" key="2">
    <source>
        <dbReference type="ARBA" id="ARBA00022553"/>
    </source>
</evidence>
<proteinExistence type="predicted"/>
<dbReference type="SMART" id="SM00823">
    <property type="entry name" value="PKS_PP"/>
    <property type="match status" value="1"/>
</dbReference>
<reference evidence="5 6" key="1">
    <citation type="journal article" date="2019" name="Nat. Ecol. Evol.">
        <title>Megaphylogeny resolves global patterns of mushroom evolution.</title>
        <authorList>
            <person name="Varga T."/>
            <person name="Krizsan K."/>
            <person name="Foldi C."/>
            <person name="Dima B."/>
            <person name="Sanchez-Garcia M."/>
            <person name="Sanchez-Ramirez S."/>
            <person name="Szollosi G.J."/>
            <person name="Szarkandi J.G."/>
            <person name="Papp V."/>
            <person name="Albert L."/>
            <person name="Andreopoulos W."/>
            <person name="Angelini C."/>
            <person name="Antonin V."/>
            <person name="Barry K.W."/>
            <person name="Bougher N.L."/>
            <person name="Buchanan P."/>
            <person name="Buyck B."/>
            <person name="Bense V."/>
            <person name="Catcheside P."/>
            <person name="Chovatia M."/>
            <person name="Cooper J."/>
            <person name="Damon W."/>
            <person name="Desjardin D."/>
            <person name="Finy P."/>
            <person name="Geml J."/>
            <person name="Haridas S."/>
            <person name="Hughes K."/>
            <person name="Justo A."/>
            <person name="Karasinski D."/>
            <person name="Kautmanova I."/>
            <person name="Kiss B."/>
            <person name="Kocsube S."/>
            <person name="Kotiranta H."/>
            <person name="LaButti K.M."/>
            <person name="Lechner B.E."/>
            <person name="Liimatainen K."/>
            <person name="Lipzen A."/>
            <person name="Lukacs Z."/>
            <person name="Mihaltcheva S."/>
            <person name="Morgado L.N."/>
            <person name="Niskanen T."/>
            <person name="Noordeloos M.E."/>
            <person name="Ohm R.A."/>
            <person name="Ortiz-Santana B."/>
            <person name="Ovrebo C."/>
            <person name="Racz N."/>
            <person name="Riley R."/>
            <person name="Savchenko A."/>
            <person name="Shiryaev A."/>
            <person name="Soop K."/>
            <person name="Spirin V."/>
            <person name="Szebenyi C."/>
            <person name="Tomsovsky M."/>
            <person name="Tulloss R.E."/>
            <person name="Uehling J."/>
            <person name="Grigoriev I.V."/>
            <person name="Vagvolgyi C."/>
            <person name="Papp T."/>
            <person name="Martin F.M."/>
            <person name="Miettinen O."/>
            <person name="Hibbett D.S."/>
            <person name="Nagy L.G."/>
        </authorList>
    </citation>
    <scope>NUCLEOTIDE SEQUENCE [LARGE SCALE GENOMIC DNA]</scope>
    <source>
        <strain evidence="5 6">FP101781</strain>
    </source>
</reference>
<dbReference type="InterPro" id="IPR009081">
    <property type="entry name" value="PP-bd_ACP"/>
</dbReference>
<organism evidence="5 6">
    <name type="scientific">Coprinellus micaceus</name>
    <name type="common">Glistening ink-cap mushroom</name>
    <name type="synonym">Coprinus micaceus</name>
    <dbReference type="NCBI Taxonomy" id="71717"/>
    <lineage>
        <taxon>Eukaryota</taxon>
        <taxon>Fungi</taxon>
        <taxon>Dikarya</taxon>
        <taxon>Basidiomycota</taxon>
        <taxon>Agaricomycotina</taxon>
        <taxon>Agaricomycetes</taxon>
        <taxon>Agaricomycetidae</taxon>
        <taxon>Agaricales</taxon>
        <taxon>Agaricineae</taxon>
        <taxon>Psathyrellaceae</taxon>
        <taxon>Coprinellus</taxon>
    </lineage>
</organism>
<dbReference type="Gene3D" id="1.10.1200.10">
    <property type="entry name" value="ACP-like"/>
    <property type="match status" value="1"/>
</dbReference>
<dbReference type="Gene3D" id="3.40.50.12780">
    <property type="entry name" value="N-terminal domain of ligase-like"/>
    <property type="match status" value="1"/>
</dbReference>
<keyword evidence="6" id="KW-1185">Reference proteome</keyword>
<dbReference type="InterPro" id="IPR036291">
    <property type="entry name" value="NAD(P)-bd_dom_sf"/>
</dbReference>
<dbReference type="Pfam" id="PF23562">
    <property type="entry name" value="AMP-binding_C_3"/>
    <property type="match status" value="1"/>
</dbReference>
<dbReference type="InterPro" id="IPR051414">
    <property type="entry name" value="Adenylate-forming_Reductase"/>
</dbReference>
<keyword evidence="1" id="KW-0596">Phosphopantetheine</keyword>
<dbReference type="InterPro" id="IPR036736">
    <property type="entry name" value="ACP-like_sf"/>
</dbReference>
<feature type="domain" description="Carrier" evidence="4">
    <location>
        <begin position="581"/>
        <end position="664"/>
    </location>
</feature>